<protein>
    <submittedName>
        <fullName evidence="1">Uncharacterized protein</fullName>
    </submittedName>
</protein>
<sequence length="68" mass="6944">MGIGAAPRFNVVATTARYLGARSPIRLLKLASGWTITLCGTLIIMSDMGTAAAPLLRGIVGAISSAMP</sequence>
<dbReference type="OrthoDB" id="9105212at2"/>
<dbReference type="AlphaFoldDB" id="A0A1I6XYH5"/>
<evidence type="ECO:0000313" key="1">
    <source>
        <dbReference type="EMBL" id="SFT43133.1"/>
    </source>
</evidence>
<gene>
    <name evidence="1" type="ORF">SAMN05192563_1001217</name>
</gene>
<proteinExistence type="predicted"/>
<reference evidence="1 2" key="1">
    <citation type="submission" date="2016-10" db="EMBL/GenBank/DDBJ databases">
        <authorList>
            <person name="de Groot N.N."/>
        </authorList>
    </citation>
    <scope>NUCLEOTIDE SEQUENCE [LARGE SCALE GENOMIC DNA]</scope>
    <source>
        <strain evidence="1 2">LMG 27731</strain>
    </source>
</reference>
<dbReference type="EMBL" id="FPBH01000001">
    <property type="protein sequence ID" value="SFT43133.1"/>
    <property type="molecule type" value="Genomic_DNA"/>
</dbReference>
<accession>A0A1I6XYH5</accession>
<evidence type="ECO:0000313" key="2">
    <source>
        <dbReference type="Proteomes" id="UP000198844"/>
    </source>
</evidence>
<dbReference type="Proteomes" id="UP000198844">
    <property type="component" value="Unassembled WGS sequence"/>
</dbReference>
<name>A0A1I6XYH5_9BURK</name>
<organism evidence="1 2">
    <name type="scientific">Paraburkholderia aspalathi</name>
    <dbReference type="NCBI Taxonomy" id="1324617"/>
    <lineage>
        <taxon>Bacteria</taxon>
        <taxon>Pseudomonadati</taxon>
        <taxon>Pseudomonadota</taxon>
        <taxon>Betaproteobacteria</taxon>
        <taxon>Burkholderiales</taxon>
        <taxon>Burkholderiaceae</taxon>
        <taxon>Paraburkholderia</taxon>
    </lineage>
</organism>